<evidence type="ECO:0000313" key="3">
    <source>
        <dbReference type="EMBL" id="KAK8957949.1"/>
    </source>
</evidence>
<accession>A0AAP0C5B4</accession>
<gene>
    <name evidence="3" type="ORF">KSP39_PZI000188</name>
</gene>
<dbReference type="PANTHER" id="PTHR16166:SF130">
    <property type="entry name" value="PROTEIN SORTING-ASSOCIATED PROTEIN, PUTATIVE (DUF1162)-RELATED"/>
    <property type="match status" value="1"/>
</dbReference>
<dbReference type="InterPro" id="IPR009543">
    <property type="entry name" value="VPS13_VAB"/>
</dbReference>
<name>A0AAP0C5B4_9ASPA</name>
<dbReference type="Pfam" id="PF25036">
    <property type="entry name" value="VPS13_VAB"/>
    <property type="match status" value="1"/>
</dbReference>
<dbReference type="PANTHER" id="PTHR16166">
    <property type="entry name" value="VACUOLAR PROTEIN SORTING-ASSOCIATED PROTEIN VPS13"/>
    <property type="match status" value="1"/>
</dbReference>
<comment type="caution">
    <text evidence="3">The sequence shown here is derived from an EMBL/GenBank/DDBJ whole genome shotgun (WGS) entry which is preliminary data.</text>
</comment>
<keyword evidence="4" id="KW-1185">Reference proteome</keyword>
<dbReference type="GO" id="GO:0045053">
    <property type="term" value="P:protein retention in Golgi apparatus"/>
    <property type="evidence" value="ECO:0007669"/>
    <property type="project" value="TreeGrafter"/>
</dbReference>
<dbReference type="Proteomes" id="UP001418222">
    <property type="component" value="Unassembled WGS sequence"/>
</dbReference>
<reference evidence="3 4" key="1">
    <citation type="journal article" date="2022" name="Nat. Plants">
        <title>Genomes of leafy and leafless Platanthera orchids illuminate the evolution of mycoheterotrophy.</title>
        <authorList>
            <person name="Li M.H."/>
            <person name="Liu K.W."/>
            <person name="Li Z."/>
            <person name="Lu H.C."/>
            <person name="Ye Q.L."/>
            <person name="Zhang D."/>
            <person name="Wang J.Y."/>
            <person name="Li Y.F."/>
            <person name="Zhong Z.M."/>
            <person name="Liu X."/>
            <person name="Yu X."/>
            <person name="Liu D.K."/>
            <person name="Tu X.D."/>
            <person name="Liu B."/>
            <person name="Hao Y."/>
            <person name="Liao X.Y."/>
            <person name="Jiang Y.T."/>
            <person name="Sun W.H."/>
            <person name="Chen J."/>
            <person name="Chen Y.Q."/>
            <person name="Ai Y."/>
            <person name="Zhai J.W."/>
            <person name="Wu S.S."/>
            <person name="Zhou Z."/>
            <person name="Hsiao Y.Y."/>
            <person name="Wu W.L."/>
            <person name="Chen Y.Y."/>
            <person name="Lin Y.F."/>
            <person name="Hsu J.L."/>
            <person name="Li C.Y."/>
            <person name="Wang Z.W."/>
            <person name="Zhao X."/>
            <person name="Zhong W.Y."/>
            <person name="Ma X.K."/>
            <person name="Ma L."/>
            <person name="Huang J."/>
            <person name="Chen G.Z."/>
            <person name="Huang M.Z."/>
            <person name="Huang L."/>
            <person name="Peng D.H."/>
            <person name="Luo Y.B."/>
            <person name="Zou S.Q."/>
            <person name="Chen S.P."/>
            <person name="Lan S."/>
            <person name="Tsai W.C."/>
            <person name="Van de Peer Y."/>
            <person name="Liu Z.J."/>
        </authorList>
    </citation>
    <scope>NUCLEOTIDE SEQUENCE [LARGE SCALE GENOMIC DNA]</scope>
    <source>
        <strain evidence="3">Lor287</strain>
    </source>
</reference>
<evidence type="ECO:0000259" key="2">
    <source>
        <dbReference type="Pfam" id="PF25036"/>
    </source>
</evidence>
<dbReference type="InterPro" id="IPR026847">
    <property type="entry name" value="VPS13"/>
</dbReference>
<proteinExistence type="predicted"/>
<feature type="region of interest" description="Disordered" evidence="1">
    <location>
        <begin position="2922"/>
        <end position="2947"/>
    </location>
</feature>
<sequence>MLIEGSGLSINCKIMKYGVKENDQIKWITSLLGLSAHVKLLGLHPMSNYMHVPSIEMKLTPEVIHLLPLILDLFSEEQGGVRTGKEVWRTAADKIYHLKLGARYSLQNAVGMVVLWLRYVYTYSSLLTVASKRNALKNSVDRKLIIQGKHDLVLISELEEKLPAQMVVQARRIARDKRFQVSADPEEPVIFFSTFLRKILSPFWLLWKIIFFVFQAVLHFSLGKLLKLNCTIHSSTTLDDVQSSCFSFEEILITCSHSDLGRFCFTKEAKVGDKLKLASFCLTLGQLCLIRQTDETKVSFFMALGEIKLSITASLQDLLKHDLIIKRNHSSKAANHKGIDESKLVLWGEPASLYSQVICNDDSLKPFGILLENDVRDLWSTWKKIRSQHEVNLPHKGTFLLGELKHFLKDPYVKDGAYGLWKYCLNVGKICLDLDYSSILSGGAMLRQLDDHSQWTTTAGSMPTISSTLSNTVDISGASLENAIELYENKCVGSILNMIPGKNIQVGAVIAGLAIQLSLNDGFPGYIEKDNSPVIAPVNSSHWLTLDIGNTEFVIWPASSAVLVAMMAESYFGEARSDYLWLKEPQNFDAYHEEFANDKFVSRGRIAFNACLRSIVVNVSSGFESTKHTHIVEPISITTQASICRDYHHTFYGTTDFHSVALIVISSSAAVLFYMDVLKKLFQLFEDTFLEVDAPCNNFSSDDLRSPWMLVKKSRDDFTHDFCSLSTDHVTNLHNRVFLINATFDIGSVDIILGESRNTRISKYADLSSGNRPYLRSSLNKEGTLGLDLLNLPGFGLGLCIQNSCINLSLEAGTCDVLIDLSGLQAVLLDNQRVMIMSDDMCQMKDILSESLKQSYQFRLAHCRLKTGVKHRCGILGFSYPNNMIHSHDSTNFQTSCEVEDEISSNLDDADLIFESGKLHATDSHDPASACFFVVVAHLGDIIMSEYHAVSLFKRVDQQTTLKLLIFSGEGIHKIVCKLKGGCIFLEALALTKFLHCFQVFSLLISNFPSRIVHVSRELSISKVSGNNLASLNSPSSNEQVMDSVISASSSKIQKATRWSFVDALTIDVTQFSVTLAVAGSYGKVEELIIEVDLLIRLVGFVRKIVVDLHRLTVLTQHLHKDMLNEIEEMQMLHFSSKTFGSAAQAPFETSSPQDSDCISDVAISASSMLHPTIENEVSSCSADSSYYRHSILNHMIGFATIEKVDFEGDNLAVEFNSNWVGEGSISGLNLMIKLSQIQIFLHLYALFSEIFPVDANSSVKQNLSSKNTRWSADSDYKISDGAIVAIQDLQQHMYFAVEPVETKYHLIGTPHYFLVGERALFKVRYHKRWWSRMPCLSFISLYAKDNKGEPLCMNFNPGSGFVGISGSDGNVSSLWQTFQHEFSTFEDDNDDVKTYATTRKAFHLVNMKNDCAVSFVDEIPVFVKRPGNQLKVKLFDCSVLAKSITDNLSTGDSCGEHHKHSASSGGERSRFHTILPHVNIRVDKVTLTIFHEVPDVDEQLPLFRCCFDAIAFLGQILSTKLRFLSSFKAVLHQFDATTNLWREFVTPVEFCIFYRSRFSQVDSFIRHHSIPVHFFLRMSQVDIYLTEVSLDTLLYLIGKLDLAGPYAVRQSVIFPNSCKLENFTDLTVLCQFPKNQKVVFSKGQSSAIFLRFAALAHQLPFNESFVSFTLTDNGEFSTSPVVIPLSNACFFAWRTRIVSHKDSRVFPGPLVVAEVAANNEDGLSVIISPLLRLHNESRFPLELCFRRPEEAKTESASILLKDGDSVDDSRAMFDALDSYGGSKRALMSLTLGNFLLSLRPQITDYIKNKEHNISLCWSKELKGGKAVRVSGLFDKLNYRFRKALCVESSKSFFSTVCCPVTKEERHISDLHFLIRTIGRDVPLMRPGVEKEGSSSPVAMQLKKEIFIYPTVQVFNLLQSEIFVLLSENYPDKSIIEEFSNIGRQATIPCQSSAYFYANPDNIYFRVTLNEYSSTSKPVNSGALVKKLEKRRNDTHFIDVQLDFADVACFATLRLLCSERGLLEATIFTTYSLQNNSELTLVCSASIQKSHTRARTETEMQFSDIPPQFGCLLPPKSIKSWFLKSNKVYVKWLEEKTSTAFLDLDILTGLTELSLEVEDDVRINRVIKLGVSLQPCAHKVSVPTRVVSFVPRFILANESQESIVVRQCFVQDEFSEDIIVGAKQRLPLHLRNKASTRRENNLFDSVFRRHANRSENTQIFVHFCIKDAGCISQSWSGPICIASLGRFFLKFRGHSLNSSSSSNQSTQFAVAHIVEERSSFILYFRIPPDIRLPYRIENFLQGTSIKYHQKDLAEAEILQSGSFAEYAWDDLSLPHKLIVEILDYHLIREINIDKISEWKPFFKARQHRGMLLRMPLNNQFENEQETINESHGIEVFKLGFEVYADGSTRVLRLCESTRLEQIASQPSASFQLLLSSFAVHFLDKNKQMEDVGSSEPISYTTIIVARIGNLTFNSLITHHCKYNYLAVQSFTVDEKWQGAPFASMIRRSQLHGSGINMNILQLVFNLQNANSKIKQVKCSSIIIQPIDLKIDEETLMKLVPFWRSSNSNSREPSRQFYFKQFEIHPVKIIASFLPGNQYPSYSSAQETLRSFLHSVLKVPSISNVVLELNGVLLTHTVVTSRELLIKCAQHYSWYLIRAVYLAKGSSLLPPAFSSIFDDTASSSLDVFFDPSDGSISLPGLTLGMFKIISKCVNVKGFSGTRRYFGDLGKTMKTAGSNVIFAALTEISDSVLRGAETSGFQGLVTGFHQGILTLAMEPSLLGAAVMEGGPDRKIILDRSPGVDEIYIEGYLQAMLDVMYKQEYLRVRVIDNQVLLKNLPPNSSVINEISETVKSFLVSKALLKGTPSTSSHPFHHLRNENDWKLGPTVLTLCEHLFVSFVVRMLRKQANKFIAGMEWNGKQESGIEDGGIEEGGRDENGTQLEKASSSNSSSRTWAVSKFFLSGALAYLDGRLCRHIPNPLARRIVSGFLLSFLDKNGNH</sequence>
<dbReference type="GO" id="GO:0006623">
    <property type="term" value="P:protein targeting to vacuole"/>
    <property type="evidence" value="ECO:0007669"/>
    <property type="project" value="TreeGrafter"/>
</dbReference>
<protein>
    <recommendedName>
        <fullName evidence="2">Vacuolar protein sorting-associated protein 13 VPS13 adaptor binding domain-containing protein</fullName>
    </recommendedName>
</protein>
<dbReference type="EMBL" id="JBBWWQ010000001">
    <property type="protein sequence ID" value="KAK8957949.1"/>
    <property type="molecule type" value="Genomic_DNA"/>
</dbReference>
<evidence type="ECO:0000313" key="4">
    <source>
        <dbReference type="Proteomes" id="UP001418222"/>
    </source>
</evidence>
<feature type="domain" description="Vacuolar protein sorting-associated protein 13 VPS13 adaptor binding" evidence="2">
    <location>
        <begin position="1905"/>
        <end position="2330"/>
    </location>
</feature>
<evidence type="ECO:0000256" key="1">
    <source>
        <dbReference type="SAM" id="MobiDB-lite"/>
    </source>
</evidence>
<organism evidence="3 4">
    <name type="scientific">Platanthera zijinensis</name>
    <dbReference type="NCBI Taxonomy" id="2320716"/>
    <lineage>
        <taxon>Eukaryota</taxon>
        <taxon>Viridiplantae</taxon>
        <taxon>Streptophyta</taxon>
        <taxon>Embryophyta</taxon>
        <taxon>Tracheophyta</taxon>
        <taxon>Spermatophyta</taxon>
        <taxon>Magnoliopsida</taxon>
        <taxon>Liliopsida</taxon>
        <taxon>Asparagales</taxon>
        <taxon>Orchidaceae</taxon>
        <taxon>Orchidoideae</taxon>
        <taxon>Orchideae</taxon>
        <taxon>Orchidinae</taxon>
        <taxon>Platanthera</taxon>
    </lineage>
</organism>